<sequence>MGNKIKMSEVNNFNASLQKSLSSLSTNTKTLKNNINKLKDDSEFKGKTASNINSYNQSFHIETISKIEKIKEEFEKKLKDAIEDFQNSVDNDHNAILDEDAIEKYKGEVKKSIEQIESIKTRMNSTIGGVHDLTTAKTISGKDVKEKGETFNKQITDTLDNFNDFQSLHFLDDSELLSMITPVSTMASKVKNMPSNRSTISGNAGYIKSEYKLHSENNQFRELKKELEKYESAIYGGNKYRKTVKSMMEIKNALIVAYIAGDGNIFKGNELLAKNQLGKLGNKKLKLINATMQTNVENIEGKRLVKAAKFILDKNNKMKFSEKLKAGFKMTRNYSDTEFKQLEKVAGRYNGKSAMKRGAKAAWESMSQKQLREFLKNPKNLKNICLDEVKDFLGKNKLGKFLKSMRYAGKLLGPLGAVAAVANNVVNEKSVQKKIVGSIVDLGAIGGSTATGAAVGAAIGGPVGAVVGGIAGIVVGASSDFKVVGGKSITDLAKDKLNNTVSSIRSNGFCKTLSNVF</sequence>
<dbReference type="InterPro" id="IPR006829">
    <property type="entry name" value="LXG_dom"/>
</dbReference>
<comment type="similarity">
    <text evidence="1">In the N-terminal section; belongs to the LXG family.</text>
</comment>
<dbReference type="AlphaFoldDB" id="A0A077UJ35"/>
<evidence type="ECO:0000256" key="2">
    <source>
        <dbReference type="SAM" id="Coils"/>
    </source>
</evidence>
<dbReference type="PROSITE" id="PS51756">
    <property type="entry name" value="LXG"/>
    <property type="match status" value="1"/>
</dbReference>
<feature type="coiled-coil region" evidence="2">
    <location>
        <begin position="21"/>
        <end position="122"/>
    </location>
</feature>
<name>A0A077UJ35_9STAP</name>
<reference evidence="4 5" key="1">
    <citation type="submission" date="2014-05" db="EMBL/GenBank/DDBJ databases">
        <authorList>
            <person name="Aslett A.Martin."/>
            <person name="De Silva Nishadi"/>
        </authorList>
    </citation>
    <scope>NUCLEOTIDE SEQUENCE [LARGE SCALE GENOMIC DNA]</scope>
</reference>
<organism evidence="4 5">
    <name type="scientific">Staphylococcus schweitzeri</name>
    <dbReference type="NCBI Taxonomy" id="1654388"/>
    <lineage>
        <taxon>Bacteria</taxon>
        <taxon>Bacillati</taxon>
        <taxon>Bacillota</taxon>
        <taxon>Bacilli</taxon>
        <taxon>Bacillales</taxon>
        <taxon>Staphylococcaceae</taxon>
        <taxon>Staphylococcus</taxon>
    </lineage>
</organism>
<feature type="domain" description="LXG" evidence="3">
    <location>
        <begin position="1"/>
        <end position="237"/>
    </location>
</feature>
<keyword evidence="2" id="KW-0175">Coiled coil</keyword>
<evidence type="ECO:0000259" key="3">
    <source>
        <dbReference type="PROSITE" id="PS51756"/>
    </source>
</evidence>
<accession>A0A077UJ35</accession>
<dbReference type="Pfam" id="PF04740">
    <property type="entry name" value="LXG"/>
    <property type="match status" value="1"/>
</dbReference>
<dbReference type="RefSeq" id="WP_047529250.1">
    <property type="nucleotide sequence ID" value="NZ_CCEH01000002.1"/>
</dbReference>
<protein>
    <submittedName>
        <fullName evidence="4">Putative, Lmo0069-like protein</fullName>
    </submittedName>
</protein>
<dbReference type="EMBL" id="CCEH01000002">
    <property type="protein sequence ID" value="CDR27147.1"/>
    <property type="molecule type" value="Genomic_DNA"/>
</dbReference>
<evidence type="ECO:0000256" key="1">
    <source>
        <dbReference type="ARBA" id="ARBA00034117"/>
    </source>
</evidence>
<evidence type="ECO:0000313" key="4">
    <source>
        <dbReference type="EMBL" id="CDR27147.1"/>
    </source>
</evidence>
<evidence type="ECO:0000313" key="5">
    <source>
        <dbReference type="Proteomes" id="UP000044616"/>
    </source>
</evidence>
<gene>
    <name evidence="4" type="ORF">ERS140147_00379</name>
</gene>
<proteinExistence type="inferred from homology"/>
<dbReference type="Proteomes" id="UP000044616">
    <property type="component" value="Unassembled WGS sequence"/>
</dbReference>